<evidence type="ECO:0000313" key="8">
    <source>
        <dbReference type="Proteomes" id="UP001153076"/>
    </source>
</evidence>
<proteinExistence type="inferred from homology"/>
<name>A0A9Q1KX22_9CARY</name>
<dbReference type="GO" id="GO:0005576">
    <property type="term" value="C:extracellular region"/>
    <property type="evidence" value="ECO:0007669"/>
    <property type="project" value="UniProtKB-SubCell"/>
</dbReference>
<keyword evidence="8" id="KW-1185">Reference proteome</keyword>
<dbReference type="PANTHER" id="PTHR31232">
    <property type="match status" value="1"/>
</dbReference>
<keyword evidence="5 6" id="KW-0732">Signal</keyword>
<evidence type="ECO:0000256" key="6">
    <source>
        <dbReference type="SAM" id="SignalP"/>
    </source>
</evidence>
<accession>A0A9Q1KX22</accession>
<evidence type="ECO:0000313" key="7">
    <source>
        <dbReference type="EMBL" id="KAJ8451177.1"/>
    </source>
</evidence>
<evidence type="ECO:0000256" key="1">
    <source>
        <dbReference type="ARBA" id="ARBA00004613"/>
    </source>
</evidence>
<sequence length="332" mass="37986">MNMTSPNIKLVFFWCFSFALAESSFTFATPIFDNDPHRILKGLFPKTHIEIDNALGSGLQVNIHCESDLGADKGEHVINDGQSYLFEFTPSFIMQNYHCDISYDGGAVDANIYHYKRDWHRCFKHCKYRIALDGIHGYNQDGKDELLFKWDSHTSVEKKLFLADEISVQPIWKPLACMNMASTNIKLAVLFCFFSLTLVQLSFTSETTIFEGRSLRGLFPKTHIQIDNALGDGLQAKVRCVQDGFGTDKGQQVLNNGQSYEFAFTPNIFFLSWNCDISFNGGIMTAKVYNYKRDWPRCFKHCRYAIATDGVHGYNRDGGADVFYQWENPHRT</sequence>
<comment type="similarity">
    <text evidence="2">Belongs to the plant self-incompatibility (S1) protein family.</text>
</comment>
<dbReference type="InterPro" id="IPR010264">
    <property type="entry name" value="Self-incomp_S1"/>
</dbReference>
<feature type="signal peptide" evidence="6">
    <location>
        <begin position="1"/>
        <end position="21"/>
    </location>
</feature>
<dbReference type="GO" id="GO:0060320">
    <property type="term" value="P:rejection of self pollen"/>
    <property type="evidence" value="ECO:0007669"/>
    <property type="project" value="UniProtKB-KW"/>
</dbReference>
<organism evidence="7 8">
    <name type="scientific">Carnegiea gigantea</name>
    <dbReference type="NCBI Taxonomy" id="171969"/>
    <lineage>
        <taxon>Eukaryota</taxon>
        <taxon>Viridiplantae</taxon>
        <taxon>Streptophyta</taxon>
        <taxon>Embryophyta</taxon>
        <taxon>Tracheophyta</taxon>
        <taxon>Spermatophyta</taxon>
        <taxon>Magnoliopsida</taxon>
        <taxon>eudicotyledons</taxon>
        <taxon>Gunneridae</taxon>
        <taxon>Pentapetalae</taxon>
        <taxon>Caryophyllales</taxon>
        <taxon>Cactineae</taxon>
        <taxon>Cactaceae</taxon>
        <taxon>Cactoideae</taxon>
        <taxon>Echinocereeae</taxon>
        <taxon>Carnegiea</taxon>
    </lineage>
</organism>
<reference evidence="7" key="1">
    <citation type="submission" date="2022-04" db="EMBL/GenBank/DDBJ databases">
        <title>Carnegiea gigantea Genome sequencing and assembly v2.</title>
        <authorList>
            <person name="Copetti D."/>
            <person name="Sanderson M.J."/>
            <person name="Burquez A."/>
            <person name="Wojciechowski M.F."/>
        </authorList>
    </citation>
    <scope>NUCLEOTIDE SEQUENCE</scope>
    <source>
        <strain evidence="7">SGP5-SGP5p</strain>
        <tissue evidence="7">Aerial part</tissue>
    </source>
</reference>
<dbReference type="PANTHER" id="PTHR31232:SF18">
    <property type="entry name" value="S-PROTEIN HOMOLOG"/>
    <property type="match status" value="1"/>
</dbReference>
<dbReference type="OrthoDB" id="1034407at2759"/>
<protein>
    <recommendedName>
        <fullName evidence="9">S-protein homolog</fullName>
    </recommendedName>
</protein>
<evidence type="ECO:0000256" key="3">
    <source>
        <dbReference type="ARBA" id="ARBA00022471"/>
    </source>
</evidence>
<dbReference type="AlphaFoldDB" id="A0A9Q1KX22"/>
<evidence type="ECO:0000256" key="4">
    <source>
        <dbReference type="ARBA" id="ARBA00022525"/>
    </source>
</evidence>
<dbReference type="Pfam" id="PF05938">
    <property type="entry name" value="Self-incomp_S1"/>
    <property type="match status" value="2"/>
</dbReference>
<comment type="caution">
    <text evidence="7">The sequence shown here is derived from an EMBL/GenBank/DDBJ whole genome shotgun (WGS) entry which is preliminary data.</text>
</comment>
<evidence type="ECO:0000256" key="2">
    <source>
        <dbReference type="ARBA" id="ARBA00005581"/>
    </source>
</evidence>
<dbReference type="Proteomes" id="UP001153076">
    <property type="component" value="Unassembled WGS sequence"/>
</dbReference>
<dbReference type="EMBL" id="JAKOGI010000010">
    <property type="protein sequence ID" value="KAJ8451177.1"/>
    <property type="molecule type" value="Genomic_DNA"/>
</dbReference>
<keyword evidence="4" id="KW-0964">Secreted</keyword>
<keyword evidence="3" id="KW-0713">Self-incompatibility</keyword>
<comment type="subcellular location">
    <subcellularLocation>
        <location evidence="1">Secreted</location>
    </subcellularLocation>
</comment>
<feature type="chain" id="PRO_5040381482" description="S-protein homolog" evidence="6">
    <location>
        <begin position="22"/>
        <end position="332"/>
    </location>
</feature>
<evidence type="ECO:0008006" key="9">
    <source>
        <dbReference type="Google" id="ProtNLM"/>
    </source>
</evidence>
<gene>
    <name evidence="7" type="ORF">Cgig2_013949</name>
</gene>
<evidence type="ECO:0000256" key="5">
    <source>
        <dbReference type="ARBA" id="ARBA00022729"/>
    </source>
</evidence>